<keyword evidence="2" id="KW-0472">Membrane</keyword>
<dbReference type="Proteomes" id="UP001367508">
    <property type="component" value="Unassembled WGS sequence"/>
</dbReference>
<reference evidence="3 4" key="1">
    <citation type="submission" date="2024-01" db="EMBL/GenBank/DDBJ databases">
        <title>The genomes of 5 underutilized Papilionoideae crops provide insights into root nodulation and disease resistanc.</title>
        <authorList>
            <person name="Jiang F."/>
        </authorList>
    </citation>
    <scope>NUCLEOTIDE SEQUENCE [LARGE SCALE GENOMIC DNA]</scope>
    <source>
        <strain evidence="3">LVBAO_FW01</strain>
        <tissue evidence="3">Leaves</tissue>
    </source>
</reference>
<evidence type="ECO:0000256" key="2">
    <source>
        <dbReference type="SAM" id="Phobius"/>
    </source>
</evidence>
<dbReference type="EMBL" id="JAYMYQ010000003">
    <property type="protein sequence ID" value="KAK7345718.1"/>
    <property type="molecule type" value="Genomic_DNA"/>
</dbReference>
<protein>
    <submittedName>
        <fullName evidence="3">Uncharacterized protein</fullName>
    </submittedName>
</protein>
<dbReference type="InterPro" id="IPR053234">
    <property type="entry name" value="RPM1_Interactor"/>
</dbReference>
<proteinExistence type="predicted"/>
<feature type="compositionally biased region" description="Basic and acidic residues" evidence="1">
    <location>
        <begin position="543"/>
        <end position="554"/>
    </location>
</feature>
<sequence length="656" mass="72567">MPLVLDISSDEEEGLEEGLKRGDFDWIKEFLFTSDDEESDDSDDVVVICEKKAELKSKSSTLAVKDVCVDDDDDDDCVVLEGDPENGVASVVEEETESDELVVVGEKGQMYGLFVLLGRRSYSYLRLTRHGIFLYHLVVLASMYFLVLRLALSFQKCFEIDLPIPSQPDDGWAWEGGFLSNAISLSARFSGTPFPGDYPHPRHLCANFPFSSTPHERYCSQCHCYVCDSLAPCLMWGSGILGSDHCHANDKTELWKVQRENFKLGQRSSLPASTKNDTYLHAVRPTHNKFLPLDIINLSPNSVLPNQTSRSTTTTRTLPSLNSIPQIQASRPTILCALNSTLQNQVSRPMNIPVMSTATNVTIPNSANNGRCRELASAWRNRYHPHSEPRPVLGVRSHAIQRERGSCVSGLRNHFPHSRMMSKGVGSGEGETLTVNNPSHGPPGFNSHVNATQQHDKYHTAIGFNNHTVASEMQAYSQPLLQSNDSQNFHQTCIQGDTAPSIYPTCLNSNQQGNESQIRIQNDNTNENITQCGTASQDTCQPKPHEESPNEATRKFSAFDSSSTQNTGQSIDSGSVDQAPNVNKSDTQFAGSKSNEPVIECCRLPLPSSLADFENWLLDKDYVPMVTDVVLPSDVSILSPDLDPVDMGLFYLDKVD</sequence>
<keyword evidence="2" id="KW-1133">Transmembrane helix</keyword>
<evidence type="ECO:0000256" key="1">
    <source>
        <dbReference type="SAM" id="MobiDB-lite"/>
    </source>
</evidence>
<accession>A0AAN9M5B7</accession>
<dbReference type="PANTHER" id="PTHR33443">
    <property type="entry name" value="ZGC:112980"/>
    <property type="match status" value="1"/>
</dbReference>
<name>A0AAN9M5B7_CANGL</name>
<feature type="region of interest" description="Disordered" evidence="1">
    <location>
        <begin position="423"/>
        <end position="450"/>
    </location>
</feature>
<feature type="region of interest" description="Disordered" evidence="1">
    <location>
        <begin position="528"/>
        <end position="592"/>
    </location>
</feature>
<evidence type="ECO:0000313" key="3">
    <source>
        <dbReference type="EMBL" id="KAK7345718.1"/>
    </source>
</evidence>
<comment type="caution">
    <text evidence="3">The sequence shown here is derived from an EMBL/GenBank/DDBJ whole genome shotgun (WGS) entry which is preliminary data.</text>
</comment>
<gene>
    <name evidence="3" type="ORF">VNO77_16328</name>
</gene>
<organism evidence="3 4">
    <name type="scientific">Canavalia gladiata</name>
    <name type="common">Sword bean</name>
    <name type="synonym">Dolichos gladiatus</name>
    <dbReference type="NCBI Taxonomy" id="3824"/>
    <lineage>
        <taxon>Eukaryota</taxon>
        <taxon>Viridiplantae</taxon>
        <taxon>Streptophyta</taxon>
        <taxon>Embryophyta</taxon>
        <taxon>Tracheophyta</taxon>
        <taxon>Spermatophyta</taxon>
        <taxon>Magnoliopsida</taxon>
        <taxon>eudicotyledons</taxon>
        <taxon>Gunneridae</taxon>
        <taxon>Pentapetalae</taxon>
        <taxon>rosids</taxon>
        <taxon>fabids</taxon>
        <taxon>Fabales</taxon>
        <taxon>Fabaceae</taxon>
        <taxon>Papilionoideae</taxon>
        <taxon>50 kb inversion clade</taxon>
        <taxon>NPAAA clade</taxon>
        <taxon>indigoferoid/millettioid clade</taxon>
        <taxon>Phaseoleae</taxon>
        <taxon>Canavalia</taxon>
    </lineage>
</organism>
<keyword evidence="2" id="KW-0812">Transmembrane</keyword>
<dbReference type="AlphaFoldDB" id="A0AAN9M5B7"/>
<feature type="compositionally biased region" description="Polar residues" evidence="1">
    <location>
        <begin position="528"/>
        <end position="540"/>
    </location>
</feature>
<keyword evidence="4" id="KW-1185">Reference proteome</keyword>
<dbReference type="PANTHER" id="PTHR33443:SF35">
    <property type="entry name" value="VQ DOMAIN-CONTAINING PROTEIN"/>
    <property type="match status" value="1"/>
</dbReference>
<feature type="compositionally biased region" description="Polar residues" evidence="1">
    <location>
        <begin position="559"/>
        <end position="592"/>
    </location>
</feature>
<feature type="transmembrane region" description="Helical" evidence="2">
    <location>
        <begin position="132"/>
        <end position="152"/>
    </location>
</feature>
<evidence type="ECO:0000313" key="4">
    <source>
        <dbReference type="Proteomes" id="UP001367508"/>
    </source>
</evidence>